<dbReference type="PANTHER" id="PTHR15137:SF9">
    <property type="entry name" value="TRANSCRIPTION INITIATION FACTOR TFIID SUBUNIT 2"/>
    <property type="match status" value="1"/>
</dbReference>
<evidence type="ECO:0000256" key="7">
    <source>
        <dbReference type="SAM" id="MobiDB-lite"/>
    </source>
</evidence>
<evidence type="ECO:0000313" key="11">
    <source>
        <dbReference type="Proteomes" id="UP001055712"/>
    </source>
</evidence>
<dbReference type="GO" id="GO:0006367">
    <property type="term" value="P:transcription initiation at RNA polymerase II promoter"/>
    <property type="evidence" value="ECO:0007669"/>
    <property type="project" value="TreeGrafter"/>
</dbReference>
<dbReference type="InterPro" id="IPR027268">
    <property type="entry name" value="Peptidase_M4/M1_CTD_sf"/>
</dbReference>
<reference evidence="10" key="2">
    <citation type="submission" date="2020-11" db="EMBL/GenBank/DDBJ databases">
        <authorList>
            <person name="Cecchin M."/>
            <person name="Marcolungo L."/>
            <person name="Rossato M."/>
            <person name="Girolomoni L."/>
            <person name="Cosentino E."/>
            <person name="Cuine S."/>
            <person name="Li-Beisson Y."/>
            <person name="Delledonne M."/>
            <person name="Ballottari M."/>
        </authorList>
    </citation>
    <scope>NUCLEOTIDE SEQUENCE</scope>
    <source>
        <strain evidence="10">211/11P</strain>
        <tissue evidence="10">Whole cell</tissue>
    </source>
</reference>
<comment type="caution">
    <text evidence="10">The sequence shown here is derived from an EMBL/GenBank/DDBJ whole genome shotgun (WGS) entry which is preliminary data.</text>
</comment>
<feature type="domain" description="Transcription initiation factor TFIID subunit 2 TPR repeats" evidence="9">
    <location>
        <begin position="758"/>
        <end position="918"/>
    </location>
</feature>
<feature type="region of interest" description="Disordered" evidence="7">
    <location>
        <begin position="531"/>
        <end position="576"/>
    </location>
</feature>
<dbReference type="GO" id="GO:0016251">
    <property type="term" value="F:RNA polymerase II general transcription initiation factor activity"/>
    <property type="evidence" value="ECO:0007669"/>
    <property type="project" value="TreeGrafter"/>
</dbReference>
<feature type="region of interest" description="Disordered" evidence="7">
    <location>
        <begin position="1305"/>
        <end position="1339"/>
    </location>
</feature>
<dbReference type="Gene3D" id="1.10.390.10">
    <property type="entry name" value="Neutral Protease Domain 2"/>
    <property type="match status" value="1"/>
</dbReference>
<dbReference type="GO" id="GO:0000976">
    <property type="term" value="F:transcription cis-regulatory region binding"/>
    <property type="evidence" value="ECO:0007669"/>
    <property type="project" value="TreeGrafter"/>
</dbReference>
<dbReference type="Pfam" id="PF25316">
    <property type="entry name" value="TAF2_3rd"/>
    <property type="match status" value="1"/>
</dbReference>
<feature type="compositionally biased region" description="Low complexity" evidence="7">
    <location>
        <begin position="262"/>
        <end position="274"/>
    </location>
</feature>
<name>A0A9D4YX07_CHLVU</name>
<sequence length="1412" mass="147601">MASLNLPVVKLQRAALKVDTEQQSFSGWTELHIAAPAANGGTAPATVALHCYGLEVQAVTVNDMPASYDVLPSVREQLPEGVTGASYDSPHRQLAAVSDAAFYLYERQLQQERQPELSIQVPAQSQQQQVGTGPAGSGSKDKLVIRVEYSGGGAGSSGTGMQFWGRYSCTDNQVRRASAWLPCVDVPSAATSFELDITCHADEMVVGPGQLQRQSWEGSSKEWRTFHYSVPVSCAACHLGFAVGTFRLLADTPARRRKKGKQASQQQQQQQQQAADDRQLTHFAPLEVPPDLEVAAVLAVPPSTSVEDSDADKAAAAAAYGLPRSSHFFGLAFSLFEEVLGTRCPLPAMQQVFLPPELLLSSSQALAGLQMLGTPQLIQPRAIEQSIAARCAIARCLARQWFGVLLRAATPLDEWLIEGLSGWLEEQAILRFMGRNELAYRRWRQRQAIFLADNGEAPPLAARGLSVSSPWGPLYGTERLDPSGLWSAKATAVVAMLEKRAGEELFRKHVGDVVAAGIAALQAEQAGTAAAAAPGTPGSKAGGPAAASGTPGGDGVPASSPQQQQQREKEKEKEGVAAGTRLLDALTFMNELGRAGSFRKEMAPFAARWVYGRGVPHISAAFIYHSRMSVLELALSQTGPESAKRAADVAARAAAAEGSNAGIIKAVVREGEPPTNTDHPVHLGAEAFVLAELKVTPIVEKKVPGRRAKKPKKEEDEAAAGLPAVATPEEPVLWVRLDPAGELLCDIRLMQPERMQALQLVHSRDVVAQAEAVQRLGELRLHSSQAMLTTPGVAALRRTLHDRSVFYRVRCDAALALAGLRDEEGQPAGLPLLLDFYRSQYFVPGSEVPRSIAIADPSEYYVAQAVATAVSLCREADGSTPIDALLFLSTCLTDYASVPGAPFSDYGLVAALCSCLGNVQFEGFGDSLLTLLEKFLERDSVLVSPGNAIGCACLASMAALCANGTCSEEEQQRVATTVRRVRLSPGLPVAVRHAALAAALALAAAQRGPAAALHLALAAAEARDGGAQSAAALQLPAASTPAFLLEQAAQLVTAATQEAAAAAAAAAAFSGEEQPEGGGATAAQPGGAAPLPLPLPLLQRLAGLLSARGDCRSRHLAFVLLQLLAVQPPTLYRPPPGEADDDAAAFFTATAAAGQAVSVGATHRSGQPNASANPAPGPKMIRLNLGGGGGGGARSVAVSGGPTLSGEGPAASDARALSYGAVDQQGVPPGAQGQLFSPLAADAAAAYAPFGAADGGEEASSRQPQHQQSAAPALALGLAPQQAQVHAPVAAAAPPVPISKFRFKMPAQQQQQQQQAPPVQQQPQQQPFAPAPQAWQQPAQQQPFVPVLPPDCAADVPSVGYAGLPWQPSPAAWDPALAVQGALPAMPQPFVEPPAAAPPAKKKLVLKLKLKQ</sequence>
<keyword evidence="6" id="KW-0539">Nucleus</keyword>
<feature type="region of interest" description="Disordered" evidence="7">
    <location>
        <begin position="115"/>
        <end position="139"/>
    </location>
</feature>
<dbReference type="GO" id="GO:0005669">
    <property type="term" value="C:transcription factor TFIID complex"/>
    <property type="evidence" value="ECO:0007669"/>
    <property type="project" value="InterPro"/>
</dbReference>
<dbReference type="SUPFAM" id="SSF63737">
    <property type="entry name" value="Leukotriene A4 hydrolase N-terminal domain"/>
    <property type="match status" value="1"/>
</dbReference>
<proteinExistence type="inferred from homology"/>
<keyword evidence="11" id="KW-1185">Reference proteome</keyword>
<feature type="domain" description="Transcription initiation factor TFIID subunit 2 Ig-like" evidence="8">
    <location>
        <begin position="614"/>
        <end position="752"/>
    </location>
</feature>
<evidence type="ECO:0000313" key="10">
    <source>
        <dbReference type="EMBL" id="KAI3430737.1"/>
    </source>
</evidence>
<feature type="region of interest" description="Disordered" evidence="7">
    <location>
        <begin position="1192"/>
        <end position="1211"/>
    </location>
</feature>
<comment type="similarity">
    <text evidence="2">Belongs to the TAF2 family.</text>
</comment>
<dbReference type="SUPFAM" id="SSF48371">
    <property type="entry name" value="ARM repeat"/>
    <property type="match status" value="1"/>
</dbReference>
<dbReference type="InterPro" id="IPR057345">
    <property type="entry name" value="Ig-like_TAF2"/>
</dbReference>
<dbReference type="Proteomes" id="UP001055712">
    <property type="component" value="Unassembled WGS sequence"/>
</dbReference>
<comment type="subcellular location">
    <subcellularLocation>
        <location evidence="1">Nucleus</location>
    </subcellularLocation>
</comment>
<dbReference type="Pfam" id="PF25577">
    <property type="entry name" value="TPR_TAF2_C"/>
    <property type="match status" value="1"/>
</dbReference>
<evidence type="ECO:0000256" key="3">
    <source>
        <dbReference type="ARBA" id="ARBA00017363"/>
    </source>
</evidence>
<evidence type="ECO:0000256" key="4">
    <source>
        <dbReference type="ARBA" id="ARBA00023015"/>
    </source>
</evidence>
<feature type="region of interest" description="Disordered" evidence="7">
    <location>
        <begin position="1252"/>
        <end position="1272"/>
    </location>
</feature>
<dbReference type="Gene3D" id="2.60.40.1730">
    <property type="entry name" value="tricorn interacting facor f3 domain"/>
    <property type="match status" value="1"/>
</dbReference>
<dbReference type="EMBL" id="SIDB01000007">
    <property type="protein sequence ID" value="KAI3430737.1"/>
    <property type="molecule type" value="Genomic_DNA"/>
</dbReference>
<evidence type="ECO:0000256" key="5">
    <source>
        <dbReference type="ARBA" id="ARBA00023163"/>
    </source>
</evidence>
<dbReference type="PANTHER" id="PTHR15137">
    <property type="entry name" value="TRANSCRIPTION INITIATION FACTOR TFIID"/>
    <property type="match status" value="1"/>
</dbReference>
<dbReference type="InterPro" id="IPR016024">
    <property type="entry name" value="ARM-type_fold"/>
</dbReference>
<evidence type="ECO:0000256" key="1">
    <source>
        <dbReference type="ARBA" id="ARBA00004123"/>
    </source>
</evidence>
<reference evidence="10" key="1">
    <citation type="journal article" date="2019" name="Plant J.">
        <title>Chlorella vulgaris genome assembly and annotation reveals the molecular basis for metabolic acclimation to high light conditions.</title>
        <authorList>
            <person name="Cecchin M."/>
            <person name="Marcolungo L."/>
            <person name="Rossato M."/>
            <person name="Girolomoni L."/>
            <person name="Cosentino E."/>
            <person name="Cuine S."/>
            <person name="Li-Beisson Y."/>
            <person name="Delledonne M."/>
            <person name="Ballottari M."/>
        </authorList>
    </citation>
    <scope>NUCLEOTIDE SEQUENCE</scope>
    <source>
        <strain evidence="10">211/11P</strain>
    </source>
</reference>
<keyword evidence="4" id="KW-0805">Transcription regulation</keyword>
<keyword evidence="5" id="KW-0804">Transcription</keyword>
<feature type="region of interest" description="Disordered" evidence="7">
    <location>
        <begin position="254"/>
        <end position="278"/>
    </location>
</feature>
<evidence type="ECO:0000256" key="2">
    <source>
        <dbReference type="ARBA" id="ARBA00010937"/>
    </source>
</evidence>
<evidence type="ECO:0000259" key="8">
    <source>
        <dbReference type="Pfam" id="PF25316"/>
    </source>
</evidence>
<feature type="compositionally biased region" description="Low complexity" evidence="7">
    <location>
        <begin position="116"/>
        <end position="132"/>
    </location>
</feature>
<gene>
    <name evidence="10" type="ORF">D9Q98_009150</name>
</gene>
<dbReference type="GO" id="GO:0003682">
    <property type="term" value="F:chromatin binding"/>
    <property type="evidence" value="ECO:0007669"/>
    <property type="project" value="TreeGrafter"/>
</dbReference>
<feature type="compositionally biased region" description="Low complexity" evidence="7">
    <location>
        <begin position="1306"/>
        <end position="1339"/>
    </location>
</feature>
<feature type="compositionally biased region" description="Low complexity" evidence="7">
    <location>
        <begin position="531"/>
        <end position="549"/>
    </location>
</feature>
<dbReference type="InterPro" id="IPR057991">
    <property type="entry name" value="TPR_TAF2_C"/>
</dbReference>
<protein>
    <recommendedName>
        <fullName evidence="3">Transcription initiation factor TFIID subunit 2</fullName>
    </recommendedName>
</protein>
<organism evidence="10 11">
    <name type="scientific">Chlorella vulgaris</name>
    <name type="common">Green alga</name>
    <dbReference type="NCBI Taxonomy" id="3077"/>
    <lineage>
        <taxon>Eukaryota</taxon>
        <taxon>Viridiplantae</taxon>
        <taxon>Chlorophyta</taxon>
        <taxon>core chlorophytes</taxon>
        <taxon>Trebouxiophyceae</taxon>
        <taxon>Chlorellales</taxon>
        <taxon>Chlorellaceae</taxon>
        <taxon>Chlorella clade</taxon>
        <taxon>Chlorella</taxon>
    </lineage>
</organism>
<dbReference type="OrthoDB" id="308861at2759"/>
<evidence type="ECO:0000256" key="6">
    <source>
        <dbReference type="ARBA" id="ARBA00023242"/>
    </source>
</evidence>
<dbReference type="SUPFAM" id="SSF55486">
    <property type="entry name" value="Metalloproteases ('zincins'), catalytic domain"/>
    <property type="match status" value="1"/>
</dbReference>
<dbReference type="InterPro" id="IPR042097">
    <property type="entry name" value="Aminopeptidase_N-like_N_sf"/>
</dbReference>
<accession>A0A9D4YX07</accession>
<feature type="compositionally biased region" description="Basic and acidic residues" evidence="7">
    <location>
        <begin position="566"/>
        <end position="575"/>
    </location>
</feature>
<evidence type="ECO:0000259" key="9">
    <source>
        <dbReference type="Pfam" id="PF25577"/>
    </source>
</evidence>
<dbReference type="InterPro" id="IPR037813">
    <property type="entry name" value="TAF2"/>
</dbReference>